<dbReference type="PATRIC" id="fig|931276.5.peg.3618"/>
<reference evidence="1 2" key="1">
    <citation type="submission" date="2013-02" db="EMBL/GenBank/DDBJ databases">
        <title>Genome sequence of Clostridium saccharoperbutylacetonicum N1-4(HMT).</title>
        <authorList>
            <person name="Poehlein A."/>
            <person name="Daniel R."/>
        </authorList>
    </citation>
    <scope>NUCLEOTIDE SEQUENCE [LARGE SCALE GENOMIC DNA]</scope>
    <source>
        <strain evidence="2">N1-4(HMT)</strain>
    </source>
</reference>
<protein>
    <submittedName>
        <fullName evidence="1">Uncharacterized protein</fullName>
    </submittedName>
</protein>
<organism evidence="1 2">
    <name type="scientific">Clostridium saccharoperbutylacetonicum N1-4(HMT)</name>
    <dbReference type="NCBI Taxonomy" id="931276"/>
    <lineage>
        <taxon>Bacteria</taxon>
        <taxon>Bacillati</taxon>
        <taxon>Bacillota</taxon>
        <taxon>Clostridia</taxon>
        <taxon>Eubacteriales</taxon>
        <taxon>Clostridiaceae</taxon>
        <taxon>Clostridium</taxon>
    </lineage>
</organism>
<dbReference type="EMBL" id="CP004121">
    <property type="protein sequence ID" value="AGF57355.1"/>
    <property type="molecule type" value="Genomic_DNA"/>
</dbReference>
<evidence type="ECO:0000313" key="1">
    <source>
        <dbReference type="EMBL" id="AGF57355.1"/>
    </source>
</evidence>
<keyword evidence="2" id="KW-1185">Reference proteome</keyword>
<dbReference type="HOGENOM" id="CLU_2971425_0_0_9"/>
<dbReference type="AlphaFoldDB" id="M1LW01"/>
<sequence length="58" mass="6639">MEKQGGIIKLKNWKSLKFWHCRGFNNITKVSIKGELLDEGYACIELEKAVSRSSDIKP</sequence>
<dbReference type="KEGG" id="csr:Cspa_c35940"/>
<gene>
    <name evidence="1" type="ORF">Cspa_c35940</name>
</gene>
<dbReference type="Proteomes" id="UP000011728">
    <property type="component" value="Chromosome"/>
</dbReference>
<accession>M1LW01</accession>
<dbReference type="RefSeq" id="WP_015393671.1">
    <property type="nucleotide sequence ID" value="NC_020291.1"/>
</dbReference>
<proteinExistence type="predicted"/>
<name>M1LW01_9CLOT</name>
<evidence type="ECO:0000313" key="2">
    <source>
        <dbReference type="Proteomes" id="UP000011728"/>
    </source>
</evidence>